<feature type="domain" description="C-type lectin" evidence="2">
    <location>
        <begin position="87"/>
        <end position="204"/>
    </location>
</feature>
<dbReference type="PROSITE" id="PS00615">
    <property type="entry name" value="C_TYPE_LECTIN_1"/>
    <property type="match status" value="1"/>
</dbReference>
<protein>
    <recommendedName>
        <fullName evidence="2">C-type lectin domain-containing protein</fullName>
    </recommendedName>
</protein>
<dbReference type="PANTHER" id="PTHR22991:SF40">
    <property type="entry name" value="PROTEIN CBG13490"/>
    <property type="match status" value="1"/>
</dbReference>
<dbReference type="AlphaFoldDB" id="A0AAN5CVX7"/>
<dbReference type="PANTHER" id="PTHR22991">
    <property type="entry name" value="PROTEIN CBG13490"/>
    <property type="match status" value="1"/>
</dbReference>
<keyword evidence="4" id="KW-1185">Reference proteome</keyword>
<dbReference type="Gene3D" id="3.10.100.10">
    <property type="entry name" value="Mannose-Binding Protein A, subunit A"/>
    <property type="match status" value="1"/>
</dbReference>
<feature type="non-terminal residue" evidence="3">
    <location>
        <position position="287"/>
    </location>
</feature>
<sequence length="287" mass="31138">LVCNNDTTRFEWTDGSAVDYRPAVYDPLLDDDCISDPEWTWDIHPDGSWGVGHSTTTVAPDICCKIQLPPLPTPSDDGCENFEDDSDDGVCYQIAAPAENFQEAQAICRSFGSNLASIHNPQENTFIRRLAISNGHVKGMFLGATVSGKGNDFAWVDGSDWDYSNFNPGFPMKGLGDCLAMDTEGTSGQWVNTDCNSKLSVACMRSQTYTAPGCTSGVYREGEIVIFVEANSCCDHLLLFDNFVAGDLIANLSGEVYSKTYSTSSSNIVKVSWQPNGGVNVKGLMVK</sequence>
<evidence type="ECO:0000259" key="2">
    <source>
        <dbReference type="PROSITE" id="PS50041"/>
    </source>
</evidence>
<dbReference type="SUPFAM" id="SSF56436">
    <property type="entry name" value="C-type lectin-like"/>
    <property type="match status" value="1"/>
</dbReference>
<dbReference type="InterPro" id="IPR050976">
    <property type="entry name" value="Snaclec"/>
</dbReference>
<dbReference type="Pfam" id="PF00059">
    <property type="entry name" value="Lectin_C"/>
    <property type="match status" value="1"/>
</dbReference>
<dbReference type="PROSITE" id="PS50041">
    <property type="entry name" value="C_TYPE_LECTIN_2"/>
    <property type="match status" value="1"/>
</dbReference>
<dbReference type="EMBL" id="BTRK01000005">
    <property type="protein sequence ID" value="GMR51189.1"/>
    <property type="molecule type" value="Genomic_DNA"/>
</dbReference>
<dbReference type="InterPro" id="IPR001304">
    <property type="entry name" value="C-type_lectin-like"/>
</dbReference>
<feature type="non-terminal residue" evidence="3">
    <location>
        <position position="1"/>
    </location>
</feature>
<gene>
    <name evidence="3" type="ORF">PMAYCL1PPCAC_21384</name>
</gene>
<proteinExistence type="predicted"/>
<dbReference type="InterPro" id="IPR016186">
    <property type="entry name" value="C-type_lectin-like/link_sf"/>
</dbReference>
<accession>A0AAN5CVX7</accession>
<dbReference type="InterPro" id="IPR018378">
    <property type="entry name" value="C-type_lectin_CS"/>
</dbReference>
<dbReference type="CDD" id="cd00037">
    <property type="entry name" value="CLECT"/>
    <property type="match status" value="1"/>
</dbReference>
<dbReference type="SMART" id="SM00034">
    <property type="entry name" value="CLECT"/>
    <property type="match status" value="1"/>
</dbReference>
<keyword evidence="1" id="KW-1015">Disulfide bond</keyword>
<comment type="caution">
    <text evidence="3">The sequence shown here is derived from an EMBL/GenBank/DDBJ whole genome shotgun (WGS) entry which is preliminary data.</text>
</comment>
<dbReference type="InterPro" id="IPR016187">
    <property type="entry name" value="CTDL_fold"/>
</dbReference>
<organism evidence="3 4">
    <name type="scientific">Pristionchus mayeri</name>
    <dbReference type="NCBI Taxonomy" id="1317129"/>
    <lineage>
        <taxon>Eukaryota</taxon>
        <taxon>Metazoa</taxon>
        <taxon>Ecdysozoa</taxon>
        <taxon>Nematoda</taxon>
        <taxon>Chromadorea</taxon>
        <taxon>Rhabditida</taxon>
        <taxon>Rhabditina</taxon>
        <taxon>Diplogasteromorpha</taxon>
        <taxon>Diplogasteroidea</taxon>
        <taxon>Neodiplogasteridae</taxon>
        <taxon>Pristionchus</taxon>
    </lineage>
</organism>
<name>A0AAN5CVX7_9BILA</name>
<reference evidence="4" key="1">
    <citation type="submission" date="2022-10" db="EMBL/GenBank/DDBJ databases">
        <title>Genome assembly of Pristionchus species.</title>
        <authorList>
            <person name="Yoshida K."/>
            <person name="Sommer R.J."/>
        </authorList>
    </citation>
    <scope>NUCLEOTIDE SEQUENCE [LARGE SCALE GENOMIC DNA]</scope>
    <source>
        <strain evidence="4">RS5460</strain>
    </source>
</reference>
<evidence type="ECO:0000256" key="1">
    <source>
        <dbReference type="ARBA" id="ARBA00023157"/>
    </source>
</evidence>
<dbReference type="Proteomes" id="UP001328107">
    <property type="component" value="Unassembled WGS sequence"/>
</dbReference>
<evidence type="ECO:0000313" key="3">
    <source>
        <dbReference type="EMBL" id="GMR51189.1"/>
    </source>
</evidence>
<evidence type="ECO:0000313" key="4">
    <source>
        <dbReference type="Proteomes" id="UP001328107"/>
    </source>
</evidence>